<name>A0A545UE32_9GAMM</name>
<feature type="transmembrane region" description="Helical" evidence="4">
    <location>
        <begin position="292"/>
        <end position="311"/>
    </location>
</feature>
<dbReference type="PROSITE" id="PS50850">
    <property type="entry name" value="MFS"/>
    <property type="match status" value="1"/>
</dbReference>
<evidence type="ECO:0000256" key="4">
    <source>
        <dbReference type="SAM" id="Phobius"/>
    </source>
</evidence>
<keyword evidence="7" id="KW-1185">Reference proteome</keyword>
<feature type="transmembrane region" description="Helical" evidence="4">
    <location>
        <begin position="354"/>
        <end position="374"/>
    </location>
</feature>
<dbReference type="OrthoDB" id="1404228at2"/>
<comment type="caution">
    <text evidence="6">The sequence shown here is derived from an EMBL/GenBank/DDBJ whole genome shotgun (WGS) entry which is preliminary data.</text>
</comment>
<dbReference type="PANTHER" id="PTHR11360">
    <property type="entry name" value="MONOCARBOXYLATE TRANSPORTER"/>
    <property type="match status" value="1"/>
</dbReference>
<keyword evidence="3 4" id="KW-0472">Membrane</keyword>
<feature type="transmembrane region" description="Helical" evidence="4">
    <location>
        <begin position="52"/>
        <end position="70"/>
    </location>
</feature>
<evidence type="ECO:0000313" key="6">
    <source>
        <dbReference type="EMBL" id="TQV87726.1"/>
    </source>
</evidence>
<feature type="domain" description="Major facilitator superfamily (MFS) profile" evidence="5">
    <location>
        <begin position="15"/>
        <end position="411"/>
    </location>
</feature>
<feature type="transmembrane region" description="Helical" evidence="4">
    <location>
        <begin position="380"/>
        <end position="403"/>
    </location>
</feature>
<dbReference type="AlphaFoldDB" id="A0A545UE32"/>
<evidence type="ECO:0000256" key="3">
    <source>
        <dbReference type="ARBA" id="ARBA00023136"/>
    </source>
</evidence>
<dbReference type="InterPro" id="IPR020846">
    <property type="entry name" value="MFS_dom"/>
</dbReference>
<proteinExistence type="predicted"/>
<feature type="transmembrane region" description="Helical" evidence="4">
    <location>
        <begin position="82"/>
        <end position="100"/>
    </location>
</feature>
<dbReference type="InterPro" id="IPR011701">
    <property type="entry name" value="MFS"/>
</dbReference>
<feature type="transmembrane region" description="Helical" evidence="4">
    <location>
        <begin position="172"/>
        <end position="192"/>
    </location>
</feature>
<dbReference type="GO" id="GO:0022857">
    <property type="term" value="F:transmembrane transporter activity"/>
    <property type="evidence" value="ECO:0007669"/>
    <property type="project" value="InterPro"/>
</dbReference>
<sequence length="416" mass="46792">MLKDYYRFASNNPHFLMFGLLTAFFGNYGQTFFIAWYGESFQKAFDLSSSEYGLIYSIATLSSGFIILYAGALLDKTPLKKFTFITSTGLIAACFLLFFSSEIWHLILAIFLLRFCGQGLMTHIAFTSMARYFNKNRGKAIGIVGFGMPLGEAVLPFIAVILINLIGWRQSWLVLGLVLIIFYWPMLNFLLVKSAERLKQLTQSASQNDSASANSWSRQQVIKDNCFWLLLPAIMAPAFIVTGIFIHQNILLQSKSWSGEWFAFCFIVYAVSHLKSSLVIGSLVDKYSGKRLIRFYLFPMFAGISLLTLPFDHQLFAAAFMFLTGLTIGASGPIVGSLWVEIYGNRHIGAIRSMVTSIMVVSTAISPVLFGWLLDSIFSYQQLLLCLLVYLFAAWGVVESIVLRKIKLRTENPRTT</sequence>
<dbReference type="Gene3D" id="1.20.1250.20">
    <property type="entry name" value="MFS general substrate transporter like domains"/>
    <property type="match status" value="1"/>
</dbReference>
<dbReference type="InterPro" id="IPR050327">
    <property type="entry name" value="Proton-linked_MCT"/>
</dbReference>
<dbReference type="SUPFAM" id="SSF103473">
    <property type="entry name" value="MFS general substrate transporter"/>
    <property type="match status" value="1"/>
</dbReference>
<evidence type="ECO:0000259" key="5">
    <source>
        <dbReference type="PROSITE" id="PS50850"/>
    </source>
</evidence>
<feature type="transmembrane region" description="Helical" evidence="4">
    <location>
        <begin position="15"/>
        <end position="37"/>
    </location>
</feature>
<feature type="transmembrane region" description="Helical" evidence="4">
    <location>
        <begin position="140"/>
        <end position="166"/>
    </location>
</feature>
<feature type="transmembrane region" description="Helical" evidence="4">
    <location>
        <begin position="317"/>
        <end position="342"/>
    </location>
</feature>
<dbReference type="InterPro" id="IPR036259">
    <property type="entry name" value="MFS_trans_sf"/>
</dbReference>
<reference evidence="6 7" key="1">
    <citation type="submission" date="2019-07" db="EMBL/GenBank/DDBJ databases">
        <title>Draft genome for Aliikangiella sp. M105.</title>
        <authorList>
            <person name="Wang G."/>
        </authorList>
    </citation>
    <scope>NUCLEOTIDE SEQUENCE [LARGE SCALE GENOMIC DNA]</scope>
    <source>
        <strain evidence="6 7">M105</strain>
    </source>
</reference>
<protein>
    <submittedName>
        <fullName evidence="6">MFS transporter</fullName>
    </submittedName>
</protein>
<evidence type="ECO:0000256" key="2">
    <source>
        <dbReference type="ARBA" id="ARBA00022989"/>
    </source>
</evidence>
<dbReference type="Pfam" id="PF07690">
    <property type="entry name" value="MFS_1"/>
    <property type="match status" value="1"/>
</dbReference>
<gene>
    <name evidence="6" type="ORF">FLL46_10090</name>
</gene>
<keyword evidence="2 4" id="KW-1133">Transmembrane helix</keyword>
<accession>A0A545UE32</accession>
<evidence type="ECO:0000256" key="1">
    <source>
        <dbReference type="ARBA" id="ARBA00022692"/>
    </source>
</evidence>
<evidence type="ECO:0000313" key="7">
    <source>
        <dbReference type="Proteomes" id="UP000315439"/>
    </source>
</evidence>
<dbReference type="EMBL" id="VIKS01000006">
    <property type="protein sequence ID" value="TQV87726.1"/>
    <property type="molecule type" value="Genomic_DNA"/>
</dbReference>
<organism evidence="6 7">
    <name type="scientific">Aliikangiella coralliicola</name>
    <dbReference type="NCBI Taxonomy" id="2592383"/>
    <lineage>
        <taxon>Bacteria</taxon>
        <taxon>Pseudomonadati</taxon>
        <taxon>Pseudomonadota</taxon>
        <taxon>Gammaproteobacteria</taxon>
        <taxon>Oceanospirillales</taxon>
        <taxon>Pleioneaceae</taxon>
        <taxon>Aliikangiella</taxon>
    </lineage>
</organism>
<dbReference type="RefSeq" id="WP_142893387.1">
    <property type="nucleotide sequence ID" value="NZ_ML660163.1"/>
</dbReference>
<dbReference type="Proteomes" id="UP000315439">
    <property type="component" value="Unassembled WGS sequence"/>
</dbReference>
<feature type="transmembrane region" description="Helical" evidence="4">
    <location>
        <begin position="226"/>
        <end position="246"/>
    </location>
</feature>
<keyword evidence="1 4" id="KW-0812">Transmembrane</keyword>
<feature type="transmembrane region" description="Helical" evidence="4">
    <location>
        <begin position="261"/>
        <end position="280"/>
    </location>
</feature>